<gene>
    <name evidence="1" type="ORF">METZ01_LOCUS225634</name>
</gene>
<dbReference type="EMBL" id="UINC01054728">
    <property type="protein sequence ID" value="SVB72780.1"/>
    <property type="molecule type" value="Genomic_DNA"/>
</dbReference>
<sequence>MKRFSSFFLTVLLLTVASASWAACPEGYKGNYKGECVPIEV</sequence>
<proteinExistence type="predicted"/>
<accession>A0A382GC48</accession>
<dbReference type="PROSITE" id="PS51257">
    <property type="entry name" value="PROKAR_LIPOPROTEIN"/>
    <property type="match status" value="1"/>
</dbReference>
<dbReference type="AlphaFoldDB" id="A0A382GC48"/>
<reference evidence="1" key="1">
    <citation type="submission" date="2018-05" db="EMBL/GenBank/DDBJ databases">
        <authorList>
            <person name="Lanie J.A."/>
            <person name="Ng W.-L."/>
            <person name="Kazmierczak K.M."/>
            <person name="Andrzejewski T.M."/>
            <person name="Davidsen T.M."/>
            <person name="Wayne K.J."/>
            <person name="Tettelin H."/>
            <person name="Glass J.I."/>
            <person name="Rusch D."/>
            <person name="Podicherti R."/>
            <person name="Tsui H.-C.T."/>
            <person name="Winkler M.E."/>
        </authorList>
    </citation>
    <scope>NUCLEOTIDE SEQUENCE</scope>
</reference>
<name>A0A382GC48_9ZZZZ</name>
<protein>
    <submittedName>
        <fullName evidence="1">Uncharacterized protein</fullName>
    </submittedName>
</protein>
<evidence type="ECO:0000313" key="1">
    <source>
        <dbReference type="EMBL" id="SVB72780.1"/>
    </source>
</evidence>
<organism evidence="1">
    <name type="scientific">marine metagenome</name>
    <dbReference type="NCBI Taxonomy" id="408172"/>
    <lineage>
        <taxon>unclassified sequences</taxon>
        <taxon>metagenomes</taxon>
        <taxon>ecological metagenomes</taxon>
    </lineage>
</organism>